<comment type="caution">
    <text evidence="2">The sequence shown here is derived from an EMBL/GenBank/DDBJ whole genome shotgun (WGS) entry which is preliminary data.</text>
</comment>
<keyword evidence="1" id="KW-1133">Transmembrane helix</keyword>
<dbReference type="Proteomes" id="UP000779809">
    <property type="component" value="Unassembled WGS sequence"/>
</dbReference>
<feature type="transmembrane region" description="Helical" evidence="1">
    <location>
        <begin position="43"/>
        <end position="68"/>
    </location>
</feature>
<protein>
    <submittedName>
        <fullName evidence="2">Uncharacterized protein</fullName>
    </submittedName>
</protein>
<organism evidence="2 3">
    <name type="scientific">Candidatus Korobacter versatilis</name>
    <dbReference type="NCBI Taxonomy" id="658062"/>
    <lineage>
        <taxon>Bacteria</taxon>
        <taxon>Pseudomonadati</taxon>
        <taxon>Acidobacteriota</taxon>
        <taxon>Terriglobia</taxon>
        <taxon>Terriglobales</taxon>
        <taxon>Candidatus Korobacteraceae</taxon>
        <taxon>Candidatus Korobacter</taxon>
    </lineage>
</organism>
<evidence type="ECO:0000313" key="2">
    <source>
        <dbReference type="EMBL" id="MBI2678029.1"/>
    </source>
</evidence>
<keyword evidence="1" id="KW-0812">Transmembrane</keyword>
<keyword evidence="1" id="KW-0472">Membrane</keyword>
<reference evidence="2" key="1">
    <citation type="submission" date="2020-07" db="EMBL/GenBank/DDBJ databases">
        <title>Huge and variable diversity of episymbiotic CPR bacteria and DPANN archaea in groundwater ecosystems.</title>
        <authorList>
            <person name="He C.Y."/>
            <person name="Keren R."/>
            <person name="Whittaker M."/>
            <person name="Farag I.F."/>
            <person name="Doudna J."/>
            <person name="Cate J.H.D."/>
            <person name="Banfield J.F."/>
        </authorList>
    </citation>
    <scope>NUCLEOTIDE SEQUENCE</scope>
    <source>
        <strain evidence="2">NC_groundwater_580_Pr5_B-0.1um_64_19</strain>
    </source>
</reference>
<gene>
    <name evidence="2" type="ORF">HYX28_04560</name>
</gene>
<dbReference type="EMBL" id="JACPNR010000006">
    <property type="protein sequence ID" value="MBI2678029.1"/>
    <property type="molecule type" value="Genomic_DNA"/>
</dbReference>
<sequence length="152" mass="17443">MTTFHLVRREGHFLKRHSLTFAVVAVLLLWVFLYSRADEKTHWGAFFGNAIADWTGVVVTVLGTKFLFEVGSAESRSPKRHWHHKLLDVMQRHSLTIFLLITGAVWLAVYLHNDAQGKWNQVVGNIVSEWTQIIGLVLLTKRLIERGPKESK</sequence>
<dbReference type="AlphaFoldDB" id="A0A932EP97"/>
<feature type="transmembrane region" description="Helical" evidence="1">
    <location>
        <begin position="89"/>
        <end position="110"/>
    </location>
</feature>
<proteinExistence type="predicted"/>
<evidence type="ECO:0000256" key="1">
    <source>
        <dbReference type="SAM" id="Phobius"/>
    </source>
</evidence>
<name>A0A932EP97_9BACT</name>
<evidence type="ECO:0000313" key="3">
    <source>
        <dbReference type="Proteomes" id="UP000779809"/>
    </source>
</evidence>
<feature type="transmembrane region" description="Helical" evidence="1">
    <location>
        <begin position="18"/>
        <end position="37"/>
    </location>
</feature>
<accession>A0A932EP97</accession>